<protein>
    <recommendedName>
        <fullName evidence="3">DUF3304 domain-containing protein</fullName>
    </recommendedName>
</protein>
<reference evidence="1 2" key="1">
    <citation type="submission" date="2023-08" db="EMBL/GenBank/DDBJ databases">
        <title>Draft genome sequence of Janthinobacterium lividum.</title>
        <authorList>
            <person name="Chun B.H."/>
            <person name="Lee Y."/>
        </authorList>
    </citation>
    <scope>NUCLEOTIDE SEQUENCE [LARGE SCALE GENOMIC DNA]</scope>
    <source>
        <strain evidence="1 2">AMJK</strain>
    </source>
</reference>
<name>A0ABU0Y223_9BURK</name>
<evidence type="ECO:0008006" key="3">
    <source>
        <dbReference type="Google" id="ProtNLM"/>
    </source>
</evidence>
<dbReference type="Proteomes" id="UP001237592">
    <property type="component" value="Unassembled WGS sequence"/>
</dbReference>
<evidence type="ECO:0000313" key="1">
    <source>
        <dbReference type="EMBL" id="MDQ4629879.1"/>
    </source>
</evidence>
<gene>
    <name evidence="1" type="ORF">RB624_28695</name>
</gene>
<dbReference type="RefSeq" id="WP_307780810.1">
    <property type="nucleotide sequence ID" value="NZ_JAVFKP010000018.1"/>
</dbReference>
<organism evidence="1 2">
    <name type="scientific">Janthinobacterium lividum</name>
    <dbReference type="NCBI Taxonomy" id="29581"/>
    <lineage>
        <taxon>Bacteria</taxon>
        <taxon>Pseudomonadati</taxon>
        <taxon>Pseudomonadota</taxon>
        <taxon>Betaproteobacteria</taxon>
        <taxon>Burkholderiales</taxon>
        <taxon>Oxalobacteraceae</taxon>
        <taxon>Janthinobacterium</taxon>
    </lineage>
</organism>
<sequence length="161" mass="17616">MSIWEQEATNSGRRLALGLMACGLLLPLAACGQRVQKETALNVEVFSYVDRVITDISFNGTGLGVMNRYGGTGTITDVYIPFGIQALKWTLGGPKGTPRNGERMTPKNQLVISPEQIPPGTRYLGIHLYPDDTVELTFADSIPERTARGEKILATRKKQHA</sequence>
<comment type="caution">
    <text evidence="1">The sequence shown here is derived from an EMBL/GenBank/DDBJ whole genome shotgun (WGS) entry which is preliminary data.</text>
</comment>
<proteinExistence type="predicted"/>
<accession>A0ABU0Y223</accession>
<evidence type="ECO:0000313" key="2">
    <source>
        <dbReference type="Proteomes" id="UP001237592"/>
    </source>
</evidence>
<dbReference type="EMBL" id="JAVFKP010000018">
    <property type="protein sequence ID" value="MDQ4629879.1"/>
    <property type="molecule type" value="Genomic_DNA"/>
</dbReference>
<keyword evidence="2" id="KW-1185">Reference proteome</keyword>